<organism evidence="2 3">
    <name type="scientific">Adonisia turfae CCMR0081</name>
    <dbReference type="NCBI Taxonomy" id="2292702"/>
    <lineage>
        <taxon>Bacteria</taxon>
        <taxon>Bacillati</taxon>
        <taxon>Cyanobacteriota</taxon>
        <taxon>Adonisia</taxon>
        <taxon>Adonisia turfae</taxon>
    </lineage>
</organism>
<protein>
    <submittedName>
        <fullName evidence="2">Uncharacterized protein</fullName>
    </submittedName>
</protein>
<accession>A0A6M0RXN3</accession>
<keyword evidence="1" id="KW-0812">Transmembrane</keyword>
<comment type="caution">
    <text evidence="2">The sequence shown here is derived from an EMBL/GenBank/DDBJ whole genome shotgun (WGS) entry which is preliminary data.</text>
</comment>
<sequence length="109" mass="12424">MNTVTIVLFAIAGITLCSNVWAYWLNSRYHTSDYMGASINFHAGNFMVGLFIGIGIALHISWPWWLGIIGLLACWTGSTPLMWLIHLALAPFRRPHPRTTELRQRQVNR</sequence>
<feature type="transmembrane region" description="Helical" evidence="1">
    <location>
        <begin position="37"/>
        <end position="58"/>
    </location>
</feature>
<evidence type="ECO:0000313" key="2">
    <source>
        <dbReference type="EMBL" id="NEZ60934.1"/>
    </source>
</evidence>
<name>A0A6M0RXN3_9CYAN</name>
<reference evidence="2 3" key="1">
    <citation type="journal article" date="2020" name="Microb. Ecol.">
        <title>Ecogenomics of the Marine Benthic Filamentous Cyanobacterium Adonisia.</title>
        <authorList>
            <person name="Walter J.M."/>
            <person name="Coutinho F.H."/>
            <person name="Leomil L."/>
            <person name="Hargreaves P.I."/>
            <person name="Campeao M.E."/>
            <person name="Vieira V.V."/>
            <person name="Silva B.S."/>
            <person name="Fistarol G.O."/>
            <person name="Salomon P.S."/>
            <person name="Sawabe T."/>
            <person name="Mino S."/>
            <person name="Hosokawa M."/>
            <person name="Miyashita H."/>
            <person name="Maruyama F."/>
            <person name="van Verk M.C."/>
            <person name="Dutilh B.E."/>
            <person name="Thompson C.C."/>
            <person name="Thompson F.L."/>
        </authorList>
    </citation>
    <scope>NUCLEOTIDE SEQUENCE [LARGE SCALE GENOMIC DNA]</scope>
    <source>
        <strain evidence="2 3">CCMR0081</strain>
    </source>
</reference>
<dbReference type="RefSeq" id="WP_163703219.1">
    <property type="nucleotide sequence ID" value="NZ_QXHD01000004.1"/>
</dbReference>
<evidence type="ECO:0000313" key="3">
    <source>
        <dbReference type="Proteomes" id="UP000481033"/>
    </source>
</evidence>
<keyword evidence="1" id="KW-1133">Transmembrane helix</keyword>
<dbReference type="EMBL" id="QXHD01000004">
    <property type="protein sequence ID" value="NEZ60934.1"/>
    <property type="molecule type" value="Genomic_DNA"/>
</dbReference>
<dbReference type="AlphaFoldDB" id="A0A6M0RXN3"/>
<proteinExistence type="predicted"/>
<evidence type="ECO:0000256" key="1">
    <source>
        <dbReference type="SAM" id="Phobius"/>
    </source>
</evidence>
<feature type="transmembrane region" description="Helical" evidence="1">
    <location>
        <begin position="6"/>
        <end position="25"/>
    </location>
</feature>
<gene>
    <name evidence="2" type="ORF">DXZ20_35945</name>
</gene>
<feature type="transmembrane region" description="Helical" evidence="1">
    <location>
        <begin position="64"/>
        <end position="89"/>
    </location>
</feature>
<keyword evidence="1" id="KW-0472">Membrane</keyword>
<keyword evidence="3" id="KW-1185">Reference proteome</keyword>
<dbReference type="Proteomes" id="UP000481033">
    <property type="component" value="Unassembled WGS sequence"/>
</dbReference>